<proteinExistence type="predicted"/>
<evidence type="ECO:0000313" key="2">
    <source>
        <dbReference type="EMBL" id="CAD8143437.1"/>
    </source>
</evidence>
<dbReference type="EMBL" id="CAJJDP010000015">
    <property type="protein sequence ID" value="CAD8143437.1"/>
    <property type="molecule type" value="Genomic_DNA"/>
</dbReference>
<keyword evidence="3" id="KW-1185">Reference proteome</keyword>
<keyword evidence="1" id="KW-1133">Transmembrane helix</keyword>
<evidence type="ECO:0008006" key="4">
    <source>
        <dbReference type="Google" id="ProtNLM"/>
    </source>
</evidence>
<dbReference type="OrthoDB" id="295218at2759"/>
<evidence type="ECO:0000256" key="1">
    <source>
        <dbReference type="SAM" id="Phobius"/>
    </source>
</evidence>
<keyword evidence="1" id="KW-0812">Transmembrane</keyword>
<reference evidence="2" key="1">
    <citation type="submission" date="2021-01" db="EMBL/GenBank/DDBJ databases">
        <authorList>
            <consortium name="Genoscope - CEA"/>
            <person name="William W."/>
        </authorList>
    </citation>
    <scope>NUCLEOTIDE SEQUENCE</scope>
</reference>
<sequence>MNGFLKTISKFDGFFVSFNPSFGLTEQRIFYKTVWGGMATIIILTFVFVYSINQLILWGSGDMIYKVSSQQKTITEGSYLEQLFVRNDPIQSLSIEFMSSINPFDNKQMIIIPLLYKLNEDELYSIESEGGDENTVYVDLNNILYNAFNIIFVKCIGNEDYLSEFQECASQEYSDEFFDQIGLLSTIAVYNEEFDISKKTYDQYETYVNLPFDTILSNEVQILTNYEVVEANQGYLFQSSEQYIVNKGCTSQVYTFTKDYHQKLYEEEIGVQEVIGSIQIQMNSTIFYVRNQYPTISEVLASIGSIIQTILLIRYIFYALNRKQLISFMKSTLLINYYPEWKEIKNVKENKINSTVLEDKKLNKTSIEKFDKDVHEMLNHKFDYINLIYEMHQMQKILQLITPPDLLLNIHSNESKLQIQQDENSNQFSVQNPWSSFEDYSDSIHKNHLDPFLFSYYWKSKKKNGSLYKIPSSENEQIPKQFKPTQIQENADQVVDELRNQDCKINIENNDQNIQD</sequence>
<protein>
    <recommendedName>
        <fullName evidence="4">Transmembrane protein</fullName>
    </recommendedName>
</protein>
<feature type="transmembrane region" description="Helical" evidence="1">
    <location>
        <begin position="29"/>
        <end position="50"/>
    </location>
</feature>
<keyword evidence="1" id="KW-0472">Membrane</keyword>
<dbReference type="PANTHER" id="PTHR12621:SF7">
    <property type="entry name" value="CYSTEINE AND HISTIDINE-RICH DOMAIN-CONTAINING PROTEIN 1"/>
    <property type="match status" value="1"/>
</dbReference>
<name>A0A8S1SW44_PAROT</name>
<dbReference type="GO" id="GO:0008270">
    <property type="term" value="F:zinc ion binding"/>
    <property type="evidence" value="ECO:0007669"/>
    <property type="project" value="TreeGrafter"/>
</dbReference>
<comment type="caution">
    <text evidence="2">The sequence shown here is derived from an EMBL/GenBank/DDBJ whole genome shotgun (WGS) entry which is preliminary data.</text>
</comment>
<dbReference type="PANTHER" id="PTHR12621">
    <property type="entry name" value="CYSTEINE AND HISTIDINE-RICH DOMAIN CHORD -CONTAINING PROTEIN"/>
    <property type="match status" value="1"/>
</dbReference>
<gene>
    <name evidence="2" type="ORF">POCTA_138.1.T0150037</name>
</gene>
<evidence type="ECO:0000313" key="3">
    <source>
        <dbReference type="Proteomes" id="UP000683925"/>
    </source>
</evidence>
<dbReference type="AlphaFoldDB" id="A0A8S1SW44"/>
<dbReference type="OMA" id="FDYINLI"/>
<dbReference type="Proteomes" id="UP000683925">
    <property type="component" value="Unassembled WGS sequence"/>
</dbReference>
<organism evidence="2 3">
    <name type="scientific">Paramecium octaurelia</name>
    <dbReference type="NCBI Taxonomy" id="43137"/>
    <lineage>
        <taxon>Eukaryota</taxon>
        <taxon>Sar</taxon>
        <taxon>Alveolata</taxon>
        <taxon>Ciliophora</taxon>
        <taxon>Intramacronucleata</taxon>
        <taxon>Oligohymenophorea</taxon>
        <taxon>Peniculida</taxon>
        <taxon>Parameciidae</taxon>
        <taxon>Paramecium</taxon>
    </lineage>
</organism>
<accession>A0A8S1SW44</accession>